<comment type="caution">
    <text evidence="3">The sequence shown here is derived from an EMBL/GenBank/DDBJ whole genome shotgun (WGS) entry which is preliminary data.</text>
</comment>
<keyword evidence="4" id="KW-1185">Reference proteome</keyword>
<dbReference type="Gene3D" id="2.10.70.10">
    <property type="entry name" value="Complement Module, domain 1"/>
    <property type="match status" value="1"/>
</dbReference>
<dbReference type="SUPFAM" id="SSF57535">
    <property type="entry name" value="Complement control module/SCR domain"/>
    <property type="match status" value="1"/>
</dbReference>
<evidence type="ECO:0000313" key="4">
    <source>
        <dbReference type="Proteomes" id="UP001159427"/>
    </source>
</evidence>
<evidence type="ECO:0000256" key="1">
    <source>
        <dbReference type="ARBA" id="ARBA00023157"/>
    </source>
</evidence>
<keyword evidence="1" id="KW-1015">Disulfide bond</keyword>
<accession>A0ABN8MP18</accession>
<feature type="non-terminal residue" evidence="3">
    <location>
        <position position="319"/>
    </location>
</feature>
<name>A0ABN8MP18_9CNID</name>
<dbReference type="InterPro" id="IPR035976">
    <property type="entry name" value="Sushi/SCR/CCP_sf"/>
</dbReference>
<sequence length="319" mass="34269">MCRTGTDFESNPPFLYYCSSGVWKLFSPLPSFKAGTPGPNCAAGVSSSVIKNLNLQYFYFDGDAPNVQDTIKNNFYQLLMIQPIGLFSCKFFPNLCVKNDMSVSLGVKGKCQSLIIPFADTASRYIDGVSVPSLDKHKCSLVEKFNSMPQSINGVGGNTYDPFGTRSQKVDPNKCNSICDPTASCVCHLTYAFYQCLCAKGYGGSGTVGQCNACPHNTYNDGSTIYCQPCPANSGHSLTGSLSVSDCKCFKGYEGRPESGNPCTVRSCVPLLPPSNGAFIGVCNSKYNSVCRIQCNEGYEVSGSAERKCIVADGPNIMV</sequence>
<evidence type="ECO:0000259" key="2">
    <source>
        <dbReference type="PROSITE" id="PS01186"/>
    </source>
</evidence>
<proteinExistence type="predicted"/>
<protein>
    <recommendedName>
        <fullName evidence="2">EGF-like domain-containing protein</fullName>
    </recommendedName>
</protein>
<organism evidence="3 4">
    <name type="scientific">Porites evermanni</name>
    <dbReference type="NCBI Taxonomy" id="104178"/>
    <lineage>
        <taxon>Eukaryota</taxon>
        <taxon>Metazoa</taxon>
        <taxon>Cnidaria</taxon>
        <taxon>Anthozoa</taxon>
        <taxon>Hexacorallia</taxon>
        <taxon>Scleractinia</taxon>
        <taxon>Fungiina</taxon>
        <taxon>Poritidae</taxon>
        <taxon>Porites</taxon>
    </lineage>
</organism>
<dbReference type="EMBL" id="CALNXI010000594">
    <property type="protein sequence ID" value="CAH3029825.1"/>
    <property type="molecule type" value="Genomic_DNA"/>
</dbReference>
<feature type="domain" description="EGF-like" evidence="2">
    <location>
        <begin position="196"/>
        <end position="211"/>
    </location>
</feature>
<dbReference type="CDD" id="cd00033">
    <property type="entry name" value="CCP"/>
    <property type="match status" value="1"/>
</dbReference>
<gene>
    <name evidence="3" type="ORF">PEVE_00036814</name>
</gene>
<dbReference type="InterPro" id="IPR000436">
    <property type="entry name" value="Sushi_SCR_CCP_dom"/>
</dbReference>
<evidence type="ECO:0000313" key="3">
    <source>
        <dbReference type="EMBL" id="CAH3029825.1"/>
    </source>
</evidence>
<dbReference type="InterPro" id="IPR000742">
    <property type="entry name" value="EGF"/>
</dbReference>
<dbReference type="SMART" id="SM01411">
    <property type="entry name" value="Ephrin_rec_like"/>
    <property type="match status" value="1"/>
</dbReference>
<reference evidence="3 4" key="1">
    <citation type="submission" date="2022-05" db="EMBL/GenBank/DDBJ databases">
        <authorList>
            <consortium name="Genoscope - CEA"/>
            <person name="William W."/>
        </authorList>
    </citation>
    <scope>NUCLEOTIDE SEQUENCE [LARGE SCALE GENOMIC DNA]</scope>
</reference>
<dbReference type="PROSITE" id="PS01186">
    <property type="entry name" value="EGF_2"/>
    <property type="match status" value="1"/>
</dbReference>
<dbReference type="Proteomes" id="UP001159427">
    <property type="component" value="Unassembled WGS sequence"/>
</dbReference>